<evidence type="ECO:0000256" key="7">
    <source>
        <dbReference type="ARBA" id="ARBA00023163"/>
    </source>
</evidence>
<dbReference type="Gene3D" id="1.10.10.60">
    <property type="entry name" value="Homeodomain-like"/>
    <property type="match status" value="2"/>
</dbReference>
<keyword evidence="3 8" id="KW-0597">Phosphoprotein</keyword>
<dbReference type="SMART" id="SM00342">
    <property type="entry name" value="HTH_ARAC"/>
    <property type="match status" value="1"/>
</dbReference>
<dbReference type="OrthoDB" id="2676256at2"/>
<protein>
    <submittedName>
        <fullName evidence="11">Two-component system response regulator</fullName>
    </submittedName>
</protein>
<gene>
    <name evidence="11" type="ORF">DNH61_01150</name>
</gene>
<dbReference type="EMBL" id="QKRB01000010">
    <property type="protein sequence ID" value="PZD97513.1"/>
    <property type="molecule type" value="Genomic_DNA"/>
</dbReference>
<keyword evidence="2" id="KW-0963">Cytoplasm</keyword>
<evidence type="ECO:0000313" key="12">
    <source>
        <dbReference type="Proteomes" id="UP000249522"/>
    </source>
</evidence>
<dbReference type="InterPro" id="IPR001789">
    <property type="entry name" value="Sig_transdc_resp-reg_receiver"/>
</dbReference>
<dbReference type="AlphaFoldDB" id="A0A2W1LFA3"/>
<sequence length="502" mass="57421">MFRILIAEDSKPILRNLQSLLNVMELPVMVAATAANGEEALGYIRQHPVDILLTDIRMPKLGGLDLIAEARQLQPELKVVLISGYNDFEYTRRALSLQVFDYLLKPVEKGQLMEVMERVVDGLEQQQAYDRIRLEEITSPEYREKIQLGTEFYAGPKLMLLVRKQPFTTGEKWDGEQLRPIIAKVCEPHCCWAIPTSLSGQVLVLADEGLKDKYPSAYEWLDAIGRELTAQGIPASMISQYKPVEHGDLPEAYRSLVRRLDEQLTAASPIRLDAALPVPDHTRTEAESLDQLMPSFAEMVKQRQKEAFLLKLSEQLRKWYGVDVRIARLEGFLSRLADLFRVCGADPGGWDGIQLAKQSQLYSLNGSYAAFCTDLLTWAKDCMDMLQTHSRKSSQELYDQIDEYVRMNMYAHLSINDLAQKFHVSPSYISRIMKRHAKTTFVHYYMGLKIKEACRLMKQKPKLKVKDISDLLAFGDQHYFSRVFKEHAGCSPTMFKEQSAER</sequence>
<dbReference type="GO" id="GO:0003700">
    <property type="term" value="F:DNA-binding transcription factor activity"/>
    <property type="evidence" value="ECO:0007669"/>
    <property type="project" value="InterPro"/>
</dbReference>
<comment type="caution">
    <text evidence="11">The sequence shown here is derived from an EMBL/GenBank/DDBJ whole genome shotgun (WGS) entry which is preliminary data.</text>
</comment>
<proteinExistence type="predicted"/>
<evidence type="ECO:0000256" key="3">
    <source>
        <dbReference type="ARBA" id="ARBA00022553"/>
    </source>
</evidence>
<reference evidence="11 12" key="1">
    <citation type="submission" date="2018-06" db="EMBL/GenBank/DDBJ databases">
        <title>Paenibacillus imtechensis sp. nov.</title>
        <authorList>
            <person name="Pinnaka A.K."/>
            <person name="Singh H."/>
            <person name="Kaur M."/>
        </authorList>
    </citation>
    <scope>NUCLEOTIDE SEQUENCE [LARGE SCALE GENOMIC DNA]</scope>
    <source>
        <strain evidence="11 12">SMB1</strain>
    </source>
</reference>
<evidence type="ECO:0000259" key="10">
    <source>
        <dbReference type="PROSITE" id="PS50110"/>
    </source>
</evidence>
<dbReference type="Pfam" id="PF12833">
    <property type="entry name" value="HTH_18"/>
    <property type="match status" value="1"/>
</dbReference>
<feature type="modified residue" description="4-aspartylphosphate" evidence="8">
    <location>
        <position position="55"/>
    </location>
</feature>
<dbReference type="InterPro" id="IPR018060">
    <property type="entry name" value="HTH_AraC"/>
</dbReference>
<dbReference type="GO" id="GO:0000160">
    <property type="term" value="P:phosphorelay signal transduction system"/>
    <property type="evidence" value="ECO:0007669"/>
    <property type="project" value="UniProtKB-KW"/>
</dbReference>
<evidence type="ECO:0000256" key="4">
    <source>
        <dbReference type="ARBA" id="ARBA00023012"/>
    </source>
</evidence>
<dbReference type="Proteomes" id="UP000249522">
    <property type="component" value="Unassembled WGS sequence"/>
</dbReference>
<evidence type="ECO:0000256" key="5">
    <source>
        <dbReference type="ARBA" id="ARBA00023015"/>
    </source>
</evidence>
<dbReference type="Pfam" id="PF00072">
    <property type="entry name" value="Response_reg"/>
    <property type="match status" value="1"/>
</dbReference>
<dbReference type="SUPFAM" id="SSF46689">
    <property type="entry name" value="Homeodomain-like"/>
    <property type="match status" value="1"/>
</dbReference>
<dbReference type="CDD" id="cd17536">
    <property type="entry name" value="REC_YesN-like"/>
    <property type="match status" value="1"/>
</dbReference>
<evidence type="ECO:0000313" key="11">
    <source>
        <dbReference type="EMBL" id="PZD97513.1"/>
    </source>
</evidence>
<dbReference type="SMART" id="SM00448">
    <property type="entry name" value="REC"/>
    <property type="match status" value="1"/>
</dbReference>
<accession>A0A2W1LFA3</accession>
<dbReference type="InterPro" id="IPR051552">
    <property type="entry name" value="HptR"/>
</dbReference>
<dbReference type="InterPro" id="IPR009057">
    <property type="entry name" value="Homeodomain-like_sf"/>
</dbReference>
<dbReference type="GO" id="GO:0043565">
    <property type="term" value="F:sequence-specific DNA binding"/>
    <property type="evidence" value="ECO:0007669"/>
    <property type="project" value="InterPro"/>
</dbReference>
<dbReference type="GO" id="GO:0005737">
    <property type="term" value="C:cytoplasm"/>
    <property type="evidence" value="ECO:0007669"/>
    <property type="project" value="UniProtKB-SubCell"/>
</dbReference>
<keyword evidence="5" id="KW-0805">Transcription regulation</keyword>
<dbReference type="PROSITE" id="PS01124">
    <property type="entry name" value="HTH_ARAC_FAMILY_2"/>
    <property type="match status" value="1"/>
</dbReference>
<evidence type="ECO:0000259" key="9">
    <source>
        <dbReference type="PROSITE" id="PS01124"/>
    </source>
</evidence>
<evidence type="ECO:0000256" key="2">
    <source>
        <dbReference type="ARBA" id="ARBA00022490"/>
    </source>
</evidence>
<dbReference type="RefSeq" id="WP_111144874.1">
    <property type="nucleotide sequence ID" value="NZ_QKRB01000010.1"/>
</dbReference>
<organism evidence="11 12">
    <name type="scientific">Paenibacillus sambharensis</name>
    <dbReference type="NCBI Taxonomy" id="1803190"/>
    <lineage>
        <taxon>Bacteria</taxon>
        <taxon>Bacillati</taxon>
        <taxon>Bacillota</taxon>
        <taxon>Bacilli</taxon>
        <taxon>Bacillales</taxon>
        <taxon>Paenibacillaceae</taxon>
        <taxon>Paenibacillus</taxon>
    </lineage>
</organism>
<keyword evidence="6" id="KW-0238">DNA-binding</keyword>
<dbReference type="PROSITE" id="PS50110">
    <property type="entry name" value="RESPONSE_REGULATORY"/>
    <property type="match status" value="1"/>
</dbReference>
<keyword evidence="7" id="KW-0804">Transcription</keyword>
<evidence type="ECO:0000256" key="1">
    <source>
        <dbReference type="ARBA" id="ARBA00004496"/>
    </source>
</evidence>
<dbReference type="PANTHER" id="PTHR42713:SF3">
    <property type="entry name" value="TRANSCRIPTIONAL REGULATORY PROTEIN HPTR"/>
    <property type="match status" value="1"/>
</dbReference>
<keyword evidence="12" id="KW-1185">Reference proteome</keyword>
<dbReference type="InterPro" id="IPR011006">
    <property type="entry name" value="CheY-like_superfamily"/>
</dbReference>
<name>A0A2W1LFA3_9BACL</name>
<dbReference type="SUPFAM" id="SSF52172">
    <property type="entry name" value="CheY-like"/>
    <property type="match status" value="1"/>
</dbReference>
<dbReference type="PROSITE" id="PS00041">
    <property type="entry name" value="HTH_ARAC_FAMILY_1"/>
    <property type="match status" value="1"/>
</dbReference>
<feature type="domain" description="HTH araC/xylS-type" evidence="9">
    <location>
        <begin position="399"/>
        <end position="498"/>
    </location>
</feature>
<evidence type="ECO:0000256" key="6">
    <source>
        <dbReference type="ARBA" id="ARBA00023125"/>
    </source>
</evidence>
<dbReference type="PANTHER" id="PTHR42713">
    <property type="entry name" value="HISTIDINE KINASE-RELATED"/>
    <property type="match status" value="1"/>
</dbReference>
<dbReference type="Gene3D" id="3.40.50.2300">
    <property type="match status" value="1"/>
</dbReference>
<keyword evidence="4" id="KW-0902">Two-component regulatory system</keyword>
<evidence type="ECO:0000256" key="8">
    <source>
        <dbReference type="PROSITE-ProRule" id="PRU00169"/>
    </source>
</evidence>
<dbReference type="InterPro" id="IPR018062">
    <property type="entry name" value="HTH_AraC-typ_CS"/>
</dbReference>
<feature type="domain" description="Response regulatory" evidence="10">
    <location>
        <begin position="3"/>
        <end position="120"/>
    </location>
</feature>
<comment type="subcellular location">
    <subcellularLocation>
        <location evidence="1">Cytoplasm</location>
    </subcellularLocation>
</comment>